<sequence length="489" mass="54475">MNLLVGSTRNVFLNPGESTNMKHPDSPGGDDVPPNVGVRLDRGVDWGRGRLSQGICKVVGGEVTLNQAVAVCGSARFLRVSQSTPVSAMDQLRSNCDVDSDSGANSLTKFDPLLAASGSPSSLPQSIEVSQSNSNSPNAILTGLSSFVGINVSKRQRSPNWTTKEDEQLARSWVDVSRNPIFASEQRGEEFFKRVCEHFNHHWHGNPRTPAGVRERWGILQPACLRFNVIYHQVVAHCQLTLPSPSPEHCRRLAHECFSEQTVTRTQRHRQFQYETVWEIVKDTPRFRMPTQPRPGPIVCSGSTHPVAATFSNPSGLSLIHVNGKSQLRQEPDISAVRQPSEINGRGSHPSITASHHPPSPVENKKRRISGLQYDESDPELEASSSSFALDDRRNERNGFQPSTSALHDRLALERERFMADKEERSRESIRKDKELDLRIKASDRDDLMLDLKIIQTNVDDCPDETSKRALDLMKAAVLKKYNNDPSVT</sequence>
<dbReference type="Proteomes" id="UP000324748">
    <property type="component" value="Unassembled WGS sequence"/>
</dbReference>
<dbReference type="PANTHER" id="PTHR45023">
    <property type="match status" value="1"/>
</dbReference>
<feature type="region of interest" description="Disordered" evidence="1">
    <location>
        <begin position="340"/>
        <end position="406"/>
    </location>
</feature>
<accession>A0A5B0R2G2</accession>
<organism evidence="2 3">
    <name type="scientific">Puccinia graminis f. sp. tritici</name>
    <dbReference type="NCBI Taxonomy" id="56615"/>
    <lineage>
        <taxon>Eukaryota</taxon>
        <taxon>Fungi</taxon>
        <taxon>Dikarya</taxon>
        <taxon>Basidiomycota</taxon>
        <taxon>Pucciniomycotina</taxon>
        <taxon>Pucciniomycetes</taxon>
        <taxon>Pucciniales</taxon>
        <taxon>Pucciniaceae</taxon>
        <taxon>Puccinia</taxon>
    </lineage>
</organism>
<dbReference type="OrthoDB" id="2497425at2759"/>
<keyword evidence="3" id="KW-1185">Reference proteome</keyword>
<dbReference type="PANTHER" id="PTHR45023:SF4">
    <property type="entry name" value="GLYCINE-RICH PROTEIN-RELATED"/>
    <property type="match status" value="1"/>
</dbReference>
<comment type="caution">
    <text evidence="2">The sequence shown here is derived from an EMBL/GenBank/DDBJ whole genome shotgun (WGS) entry which is preliminary data.</text>
</comment>
<name>A0A5B0R2G2_PUCGR</name>
<gene>
    <name evidence="2" type="ORF">PGT21_050282</name>
</gene>
<evidence type="ECO:0000256" key="1">
    <source>
        <dbReference type="SAM" id="MobiDB-lite"/>
    </source>
</evidence>
<dbReference type="EMBL" id="VSWC01000001">
    <property type="protein sequence ID" value="KAA1119686.1"/>
    <property type="molecule type" value="Genomic_DNA"/>
</dbReference>
<protein>
    <recommendedName>
        <fullName evidence="4">No apical meristem-associated C-terminal domain-containing protein</fullName>
    </recommendedName>
</protein>
<evidence type="ECO:0000313" key="3">
    <source>
        <dbReference type="Proteomes" id="UP000324748"/>
    </source>
</evidence>
<proteinExistence type="predicted"/>
<feature type="compositionally biased region" description="Polar residues" evidence="1">
    <location>
        <begin position="1"/>
        <end position="19"/>
    </location>
</feature>
<evidence type="ECO:0008006" key="4">
    <source>
        <dbReference type="Google" id="ProtNLM"/>
    </source>
</evidence>
<evidence type="ECO:0000313" key="2">
    <source>
        <dbReference type="EMBL" id="KAA1119686.1"/>
    </source>
</evidence>
<reference evidence="2 3" key="1">
    <citation type="submission" date="2019-05" db="EMBL/GenBank/DDBJ databases">
        <title>Emergence of the Ug99 lineage of the wheat stem rust pathogen through somatic hybridization.</title>
        <authorList>
            <person name="Li F."/>
            <person name="Upadhyaya N.M."/>
            <person name="Sperschneider J."/>
            <person name="Matny O."/>
            <person name="Nguyen-Phuc H."/>
            <person name="Mago R."/>
            <person name="Raley C."/>
            <person name="Miller M.E."/>
            <person name="Silverstein K.A.T."/>
            <person name="Henningsen E."/>
            <person name="Hirsch C.D."/>
            <person name="Visser B."/>
            <person name="Pretorius Z.A."/>
            <person name="Steffenson B.J."/>
            <person name="Schwessinger B."/>
            <person name="Dodds P.N."/>
            <person name="Figueroa M."/>
        </authorList>
    </citation>
    <scope>NUCLEOTIDE SEQUENCE [LARGE SCALE GENOMIC DNA]</scope>
    <source>
        <strain evidence="2">21-0</strain>
    </source>
</reference>
<dbReference type="AlphaFoldDB" id="A0A5B0R2G2"/>
<feature type="region of interest" description="Disordered" evidence="1">
    <location>
        <begin position="1"/>
        <end position="35"/>
    </location>
</feature>